<evidence type="ECO:0000313" key="1">
    <source>
        <dbReference type="Proteomes" id="UP000695007"/>
    </source>
</evidence>
<dbReference type="RefSeq" id="XP_011495735.1">
    <property type="nucleotide sequence ID" value="XM_011497433.1"/>
</dbReference>
<dbReference type="PANTHER" id="PTHR31800:SF1">
    <property type="entry name" value="COILED-COIL DOMAIN-CONTAINING PROTEIN 32"/>
    <property type="match status" value="1"/>
</dbReference>
<dbReference type="AlphaFoldDB" id="A0AAJ6VNA6"/>
<dbReference type="InterPro" id="IPR028039">
    <property type="entry name" value="CCDC32"/>
</dbReference>
<dbReference type="GeneID" id="105360517"/>
<name>A0AAJ6VNA6_9HYME</name>
<dbReference type="GO" id="GO:0044782">
    <property type="term" value="P:cilium organization"/>
    <property type="evidence" value="ECO:0007669"/>
    <property type="project" value="TreeGrafter"/>
</dbReference>
<keyword evidence="1" id="KW-1185">Reference proteome</keyword>
<sequence length="161" mass="17789">MKSTVTDPWSCTDTCGEKKISESCSSFEDSFVSTASNLQELTKLPDSEEYLARLYSRLKSIQGGTSKQDLINSLSSAKEDCIARLITNGHNLETAEERELATNPLIRHIAPHLQALTANELVHLLKADVLQAVVDEQKQIIKDIEDKSLDSSLDNKDNNGL</sequence>
<dbReference type="Pfam" id="PF14989">
    <property type="entry name" value="CCDC32"/>
    <property type="match status" value="1"/>
</dbReference>
<accession>A0AAJ6VNA6</accession>
<evidence type="ECO:0000313" key="2">
    <source>
        <dbReference type="RefSeq" id="XP_011495735.1"/>
    </source>
</evidence>
<protein>
    <submittedName>
        <fullName evidence="2">Uncharacterized protein LOC105360517 isoform X2</fullName>
    </submittedName>
</protein>
<dbReference type="Proteomes" id="UP000695007">
    <property type="component" value="Unplaced"/>
</dbReference>
<dbReference type="PANTHER" id="PTHR31800">
    <property type="entry name" value="COILED-COIL DOMAIN-CONTAINING PROTEIN 32"/>
    <property type="match status" value="1"/>
</dbReference>
<proteinExistence type="predicted"/>
<gene>
    <name evidence="2" type="primary">LOC105360517</name>
</gene>
<organism evidence="1 2">
    <name type="scientific">Ceratosolen solmsi marchali</name>
    <dbReference type="NCBI Taxonomy" id="326594"/>
    <lineage>
        <taxon>Eukaryota</taxon>
        <taxon>Metazoa</taxon>
        <taxon>Ecdysozoa</taxon>
        <taxon>Arthropoda</taxon>
        <taxon>Hexapoda</taxon>
        <taxon>Insecta</taxon>
        <taxon>Pterygota</taxon>
        <taxon>Neoptera</taxon>
        <taxon>Endopterygota</taxon>
        <taxon>Hymenoptera</taxon>
        <taxon>Apocrita</taxon>
        <taxon>Proctotrupomorpha</taxon>
        <taxon>Chalcidoidea</taxon>
        <taxon>Agaonidae</taxon>
        <taxon>Agaoninae</taxon>
        <taxon>Ceratosolen</taxon>
    </lineage>
</organism>
<reference evidence="2" key="1">
    <citation type="submission" date="2025-08" db="UniProtKB">
        <authorList>
            <consortium name="RefSeq"/>
        </authorList>
    </citation>
    <scope>IDENTIFICATION</scope>
</reference>